<comment type="caution">
    <text evidence="1">The sequence shown here is derived from an EMBL/GenBank/DDBJ whole genome shotgun (WGS) entry which is preliminary data.</text>
</comment>
<reference evidence="1" key="1">
    <citation type="submission" date="2020-08" db="EMBL/GenBank/DDBJ databases">
        <title>Multicomponent nature underlies the extraordinary mechanical properties of spider dragline silk.</title>
        <authorList>
            <person name="Kono N."/>
            <person name="Nakamura H."/>
            <person name="Mori M."/>
            <person name="Yoshida Y."/>
            <person name="Ohtoshi R."/>
            <person name="Malay A.D."/>
            <person name="Moran D.A.P."/>
            <person name="Tomita M."/>
            <person name="Numata K."/>
            <person name="Arakawa K."/>
        </authorList>
    </citation>
    <scope>NUCLEOTIDE SEQUENCE</scope>
</reference>
<dbReference type="Proteomes" id="UP000886998">
    <property type="component" value="Unassembled WGS sequence"/>
</dbReference>
<dbReference type="InterPro" id="IPR036397">
    <property type="entry name" value="RNaseH_sf"/>
</dbReference>
<evidence type="ECO:0000313" key="2">
    <source>
        <dbReference type="Proteomes" id="UP000886998"/>
    </source>
</evidence>
<organism evidence="1 2">
    <name type="scientific">Trichonephila inaurata madagascariensis</name>
    <dbReference type="NCBI Taxonomy" id="2747483"/>
    <lineage>
        <taxon>Eukaryota</taxon>
        <taxon>Metazoa</taxon>
        <taxon>Ecdysozoa</taxon>
        <taxon>Arthropoda</taxon>
        <taxon>Chelicerata</taxon>
        <taxon>Arachnida</taxon>
        <taxon>Araneae</taxon>
        <taxon>Araneomorphae</taxon>
        <taxon>Entelegynae</taxon>
        <taxon>Araneoidea</taxon>
        <taxon>Nephilidae</taxon>
        <taxon>Trichonephila</taxon>
        <taxon>Trichonephila inaurata</taxon>
    </lineage>
</organism>
<dbReference type="OrthoDB" id="6513831at2759"/>
<dbReference type="Gene3D" id="3.30.420.10">
    <property type="entry name" value="Ribonuclease H-like superfamily/Ribonuclease H"/>
    <property type="match status" value="1"/>
</dbReference>
<sequence length="178" mass="20613">MIGGYAGKNRLSASAVEEGRLLVLKIPVERLRRAESWSVFWKFCVKLGKTGKQTYAMIKEAYGSDVFELFREGRGRVEVIFFFIDLESSTTTRTNSEFYVEVLTRPRKRIVRVRPANWRLRRDNARSHTAFRVLEYLASTMWQRRLIPHSPDFTPPDIPLFPRIKSSLKGKHYGSVGG</sequence>
<gene>
    <name evidence="1" type="ORF">TNIN_27561</name>
</gene>
<proteinExistence type="predicted"/>
<name>A0A8X6YHL7_9ARAC</name>
<evidence type="ECO:0000313" key="1">
    <source>
        <dbReference type="EMBL" id="GFY70727.1"/>
    </source>
</evidence>
<keyword evidence="2" id="KW-1185">Reference proteome</keyword>
<accession>A0A8X6YHL7</accession>
<protein>
    <submittedName>
        <fullName evidence="1">Uncharacterized protein</fullName>
    </submittedName>
</protein>
<dbReference type="EMBL" id="BMAV01018396">
    <property type="protein sequence ID" value="GFY70727.1"/>
    <property type="molecule type" value="Genomic_DNA"/>
</dbReference>
<dbReference type="GO" id="GO:0003676">
    <property type="term" value="F:nucleic acid binding"/>
    <property type="evidence" value="ECO:0007669"/>
    <property type="project" value="InterPro"/>
</dbReference>
<dbReference type="AlphaFoldDB" id="A0A8X6YHL7"/>